<dbReference type="Proteomes" id="UP001597472">
    <property type="component" value="Unassembled WGS sequence"/>
</dbReference>
<accession>A0ABW5KUN5</accession>
<evidence type="ECO:0000259" key="1">
    <source>
        <dbReference type="Pfam" id="PF10988"/>
    </source>
</evidence>
<evidence type="ECO:0000313" key="2">
    <source>
        <dbReference type="EMBL" id="MFD2551500.1"/>
    </source>
</evidence>
<dbReference type="Gene3D" id="2.160.20.120">
    <property type="match status" value="1"/>
</dbReference>
<dbReference type="EMBL" id="JBHULS010000002">
    <property type="protein sequence ID" value="MFD2551500.1"/>
    <property type="molecule type" value="Genomic_DNA"/>
</dbReference>
<feature type="domain" description="Putative auto-transporter adhesin head GIN" evidence="1">
    <location>
        <begin position="28"/>
        <end position="208"/>
    </location>
</feature>
<gene>
    <name evidence="2" type="ORF">ACFSQP_06695</name>
</gene>
<keyword evidence="3" id="KW-1185">Reference proteome</keyword>
<protein>
    <submittedName>
        <fullName evidence="2">Head GIN domain-containing protein</fullName>
    </submittedName>
</protein>
<dbReference type="RefSeq" id="WP_376892662.1">
    <property type="nucleotide sequence ID" value="NZ_JBHULS010000002.1"/>
</dbReference>
<reference evidence="3" key="1">
    <citation type="journal article" date="2019" name="Int. J. Syst. Evol. Microbiol.">
        <title>The Global Catalogue of Microorganisms (GCM) 10K type strain sequencing project: providing services to taxonomists for standard genome sequencing and annotation.</title>
        <authorList>
            <consortium name="The Broad Institute Genomics Platform"/>
            <consortium name="The Broad Institute Genome Sequencing Center for Infectious Disease"/>
            <person name="Wu L."/>
            <person name="Ma J."/>
        </authorList>
    </citation>
    <scope>NUCLEOTIDE SEQUENCE [LARGE SCALE GENOMIC DNA]</scope>
    <source>
        <strain evidence="3">KCTC 42587</strain>
    </source>
</reference>
<name>A0ABW5KUN5_9FLAO</name>
<organism evidence="2 3">
    <name type="scientific">Bizionia sediminis</name>
    <dbReference type="NCBI Taxonomy" id="1737064"/>
    <lineage>
        <taxon>Bacteria</taxon>
        <taxon>Pseudomonadati</taxon>
        <taxon>Bacteroidota</taxon>
        <taxon>Flavobacteriia</taxon>
        <taxon>Flavobacteriales</taxon>
        <taxon>Flavobacteriaceae</taxon>
        <taxon>Bizionia</taxon>
    </lineage>
</organism>
<dbReference type="InterPro" id="IPR021255">
    <property type="entry name" value="DUF2807"/>
</dbReference>
<dbReference type="Pfam" id="PF10988">
    <property type="entry name" value="DUF2807"/>
    <property type="match status" value="1"/>
</dbReference>
<evidence type="ECO:0000313" key="3">
    <source>
        <dbReference type="Proteomes" id="UP001597472"/>
    </source>
</evidence>
<comment type="caution">
    <text evidence="2">The sequence shown here is derived from an EMBL/GenBank/DDBJ whole genome shotgun (WGS) entry which is preliminary data.</text>
</comment>
<proteinExistence type="predicted"/>
<sequence>MKNYLFAGLFYMLVVAGSFGQQEKMLGDFKTLKVYDRIEVALIKSDVNKVVLKGKYTDDVVIVNKNGTLKIRMSLQKLFDGDETSVELYYKHIDVIDVNEGAFVGSNEVFNQFDLKLHAQEGGSIKLQVENITYLETKAITGGVVRVSGTAKNQDIAINTGGSYLGSQLQSNQANVIIQAAGEAHIFAQEFVDAKVRAGGTVYVYGNPKELKERTVLGGQVIIKDNN</sequence>